<dbReference type="OrthoDB" id="10254988at2759"/>
<accession>A0A3P7KZI9</accession>
<evidence type="ECO:0000256" key="2">
    <source>
        <dbReference type="SAM" id="MobiDB-lite"/>
    </source>
</evidence>
<evidence type="ECO:0000313" key="4">
    <source>
        <dbReference type="EMBL" id="VDN09914.1"/>
    </source>
</evidence>
<protein>
    <submittedName>
        <fullName evidence="4">Uncharacterized protein</fullName>
    </submittedName>
</protein>
<reference evidence="4 5" key="1">
    <citation type="submission" date="2018-11" db="EMBL/GenBank/DDBJ databases">
        <authorList>
            <consortium name="Pathogen Informatics"/>
        </authorList>
    </citation>
    <scope>NUCLEOTIDE SEQUENCE [LARGE SCALE GENOMIC DNA]</scope>
</reference>
<feature type="region of interest" description="Disordered" evidence="2">
    <location>
        <begin position="74"/>
        <end position="107"/>
    </location>
</feature>
<feature type="signal peptide" evidence="3">
    <location>
        <begin position="1"/>
        <end position="15"/>
    </location>
</feature>
<sequence>MFIMALFSPVFTVSTQTVKVTQTTVQGTQTDIWPKHAIGARDVASTANFTSLPMFCTYAPLDSSIETVTDPTDWASSKELHAKSSQPETTNQRSQTAKQPTSDVAVQTTGQITWPTSHSPSRLSGSENSSVQFNHTSKAAADVFDPMRAPEDLSGADISSIIRLLKCQASEAKSQVTVLSAENKELVDQLKELTTDFDHSVAFLEEYEHRNTYLEKENRTLLLQMRSLLSQNQNVLTDALEKNEFHYREKLALHDELAMLKRHKERLEEKIFEQYKMLPSLKK</sequence>
<name>A0A3P7KZI9_DIBLA</name>
<evidence type="ECO:0000256" key="1">
    <source>
        <dbReference type="SAM" id="Coils"/>
    </source>
</evidence>
<keyword evidence="5" id="KW-1185">Reference proteome</keyword>
<organism evidence="4 5">
    <name type="scientific">Dibothriocephalus latus</name>
    <name type="common">Fish tapeworm</name>
    <name type="synonym">Diphyllobothrium latum</name>
    <dbReference type="NCBI Taxonomy" id="60516"/>
    <lineage>
        <taxon>Eukaryota</taxon>
        <taxon>Metazoa</taxon>
        <taxon>Spiralia</taxon>
        <taxon>Lophotrochozoa</taxon>
        <taxon>Platyhelminthes</taxon>
        <taxon>Cestoda</taxon>
        <taxon>Eucestoda</taxon>
        <taxon>Diphyllobothriidea</taxon>
        <taxon>Diphyllobothriidae</taxon>
        <taxon>Dibothriocephalus</taxon>
    </lineage>
</organism>
<dbReference type="Proteomes" id="UP000281553">
    <property type="component" value="Unassembled WGS sequence"/>
</dbReference>
<feature type="chain" id="PRO_5018209758" evidence="3">
    <location>
        <begin position="16"/>
        <end position="283"/>
    </location>
</feature>
<gene>
    <name evidence="4" type="ORF">DILT_LOCUS5745</name>
</gene>
<dbReference type="EMBL" id="UYRU01048051">
    <property type="protein sequence ID" value="VDN09914.1"/>
    <property type="molecule type" value="Genomic_DNA"/>
</dbReference>
<evidence type="ECO:0000313" key="5">
    <source>
        <dbReference type="Proteomes" id="UP000281553"/>
    </source>
</evidence>
<feature type="compositionally biased region" description="Polar residues" evidence="2">
    <location>
        <begin position="83"/>
        <end position="107"/>
    </location>
</feature>
<feature type="region of interest" description="Disordered" evidence="2">
    <location>
        <begin position="112"/>
        <end position="131"/>
    </location>
</feature>
<feature type="coiled-coil region" evidence="1">
    <location>
        <begin position="169"/>
        <end position="224"/>
    </location>
</feature>
<dbReference type="AlphaFoldDB" id="A0A3P7KZI9"/>
<evidence type="ECO:0000256" key="3">
    <source>
        <dbReference type="SAM" id="SignalP"/>
    </source>
</evidence>
<keyword evidence="3" id="KW-0732">Signal</keyword>
<keyword evidence="1" id="KW-0175">Coiled coil</keyword>
<proteinExistence type="predicted"/>